<proteinExistence type="predicted"/>
<dbReference type="EMBL" id="BOOZ01000024">
    <property type="protein sequence ID" value="GIJ10808.1"/>
    <property type="molecule type" value="Genomic_DNA"/>
</dbReference>
<accession>A0ABQ4HYR8</accession>
<gene>
    <name evidence="1" type="ORF">Van01_40220</name>
</gene>
<dbReference type="Proteomes" id="UP000647017">
    <property type="component" value="Unassembled WGS sequence"/>
</dbReference>
<name>A0ABQ4HYR8_9ACTN</name>
<evidence type="ECO:0000313" key="1">
    <source>
        <dbReference type="EMBL" id="GIJ10808.1"/>
    </source>
</evidence>
<keyword evidence="2" id="KW-1185">Reference proteome</keyword>
<comment type="caution">
    <text evidence="1">The sequence shown here is derived from an EMBL/GenBank/DDBJ whole genome shotgun (WGS) entry which is preliminary data.</text>
</comment>
<reference evidence="1 2" key="1">
    <citation type="submission" date="2021-01" db="EMBL/GenBank/DDBJ databases">
        <title>Whole genome shotgun sequence of Verrucosispora andamanensis NBRC 109075.</title>
        <authorList>
            <person name="Komaki H."/>
            <person name="Tamura T."/>
        </authorList>
    </citation>
    <scope>NUCLEOTIDE SEQUENCE [LARGE SCALE GENOMIC DNA]</scope>
    <source>
        <strain evidence="1 2">NBRC 109075</strain>
    </source>
</reference>
<organism evidence="1 2">
    <name type="scientific">Micromonospora andamanensis</name>
    <dbReference type="NCBI Taxonomy" id="1287068"/>
    <lineage>
        <taxon>Bacteria</taxon>
        <taxon>Bacillati</taxon>
        <taxon>Actinomycetota</taxon>
        <taxon>Actinomycetes</taxon>
        <taxon>Micromonosporales</taxon>
        <taxon>Micromonosporaceae</taxon>
        <taxon>Micromonospora</taxon>
    </lineage>
</organism>
<evidence type="ECO:0000313" key="2">
    <source>
        <dbReference type="Proteomes" id="UP000647017"/>
    </source>
</evidence>
<sequence length="78" mass="7935">MAGTLPVGPVVPAPFEIAPDPFAPPFCSITSVIFGYLSRCGARCPDPGTRKAPGSESPGLFVGLIDQARPTAAGLPEP</sequence>
<protein>
    <submittedName>
        <fullName evidence="1">Uncharacterized protein</fullName>
    </submittedName>
</protein>